<accession>A0A3N4PWA0</accession>
<gene>
    <name evidence="12" type="ORF">EGT74_05885</name>
</gene>
<comment type="function">
    <text evidence="9">Catalyzes the NADPH-dependent reduction of ketopantoate into pantoic acid.</text>
</comment>
<dbReference type="InterPro" id="IPR003710">
    <property type="entry name" value="ApbA"/>
</dbReference>
<dbReference type="GO" id="GO:0015940">
    <property type="term" value="P:pantothenate biosynthetic process"/>
    <property type="evidence" value="ECO:0007669"/>
    <property type="project" value="UniProtKB-UniPathway"/>
</dbReference>
<dbReference type="GO" id="GO:0005737">
    <property type="term" value="C:cytoplasm"/>
    <property type="evidence" value="ECO:0007669"/>
    <property type="project" value="TreeGrafter"/>
</dbReference>
<dbReference type="EC" id="1.1.1.169" evidence="3 9"/>
<evidence type="ECO:0000313" key="13">
    <source>
        <dbReference type="Proteomes" id="UP000278351"/>
    </source>
</evidence>
<protein>
    <recommendedName>
        <fullName evidence="4 9">2-dehydropantoate 2-reductase</fullName>
        <ecNumber evidence="3 9">1.1.1.169</ecNumber>
    </recommendedName>
    <alternativeName>
        <fullName evidence="7 9">Ketopantoate reductase</fullName>
    </alternativeName>
</protein>
<dbReference type="SUPFAM" id="SSF48179">
    <property type="entry name" value="6-phosphogluconate dehydrogenase C-terminal domain-like"/>
    <property type="match status" value="1"/>
</dbReference>
<evidence type="ECO:0000256" key="6">
    <source>
        <dbReference type="ARBA" id="ARBA00023002"/>
    </source>
</evidence>
<dbReference type="Gene3D" id="3.40.50.720">
    <property type="entry name" value="NAD(P)-binding Rossmann-like Domain"/>
    <property type="match status" value="1"/>
</dbReference>
<dbReference type="PANTHER" id="PTHR21708:SF26">
    <property type="entry name" value="2-DEHYDROPANTOATE 2-REDUCTASE"/>
    <property type="match status" value="1"/>
</dbReference>
<evidence type="ECO:0000256" key="2">
    <source>
        <dbReference type="ARBA" id="ARBA00007870"/>
    </source>
</evidence>
<dbReference type="SUPFAM" id="SSF51735">
    <property type="entry name" value="NAD(P)-binding Rossmann-fold domains"/>
    <property type="match status" value="1"/>
</dbReference>
<dbReference type="InterPro" id="IPR051402">
    <property type="entry name" value="KPR-Related"/>
</dbReference>
<comment type="caution">
    <text evidence="12">The sequence shown here is derived from an EMBL/GenBank/DDBJ whole genome shotgun (WGS) entry which is preliminary data.</text>
</comment>
<dbReference type="PANTHER" id="PTHR21708">
    <property type="entry name" value="PROBABLE 2-DEHYDROPANTOATE 2-REDUCTASE"/>
    <property type="match status" value="1"/>
</dbReference>
<name>A0A3N4PWA0_9BACT</name>
<dbReference type="UniPathway" id="UPA00028">
    <property type="reaction ID" value="UER00004"/>
</dbReference>
<evidence type="ECO:0000256" key="9">
    <source>
        <dbReference type="RuleBase" id="RU362068"/>
    </source>
</evidence>
<dbReference type="OrthoDB" id="9800163at2"/>
<dbReference type="AlphaFoldDB" id="A0A3N4PWA0"/>
<evidence type="ECO:0000256" key="5">
    <source>
        <dbReference type="ARBA" id="ARBA00022857"/>
    </source>
</evidence>
<comment type="catalytic activity">
    <reaction evidence="8 9">
        <text>(R)-pantoate + NADP(+) = 2-dehydropantoate + NADPH + H(+)</text>
        <dbReference type="Rhea" id="RHEA:16233"/>
        <dbReference type="ChEBI" id="CHEBI:11561"/>
        <dbReference type="ChEBI" id="CHEBI:15378"/>
        <dbReference type="ChEBI" id="CHEBI:15980"/>
        <dbReference type="ChEBI" id="CHEBI:57783"/>
        <dbReference type="ChEBI" id="CHEBI:58349"/>
        <dbReference type="EC" id="1.1.1.169"/>
    </reaction>
</comment>
<dbReference type="Pfam" id="PF02558">
    <property type="entry name" value="ApbA"/>
    <property type="match status" value="1"/>
</dbReference>
<evidence type="ECO:0000256" key="3">
    <source>
        <dbReference type="ARBA" id="ARBA00013014"/>
    </source>
</evidence>
<comment type="pathway">
    <text evidence="1 9">Cofactor biosynthesis; (R)-pantothenate biosynthesis; (R)-pantoate from 3-methyl-2-oxobutanoate: step 2/2.</text>
</comment>
<dbReference type="Proteomes" id="UP000278351">
    <property type="component" value="Unassembled WGS sequence"/>
</dbReference>
<dbReference type="Pfam" id="PF08546">
    <property type="entry name" value="ApbA_C"/>
    <property type="match status" value="1"/>
</dbReference>
<evidence type="ECO:0000259" key="11">
    <source>
        <dbReference type="Pfam" id="PF08546"/>
    </source>
</evidence>
<dbReference type="RefSeq" id="WP_123845578.1">
    <property type="nucleotide sequence ID" value="NZ_RPDH01000001.1"/>
</dbReference>
<keyword evidence="6 9" id="KW-0560">Oxidoreductase</keyword>
<dbReference type="InterPro" id="IPR013752">
    <property type="entry name" value="KPA_reductase"/>
</dbReference>
<keyword evidence="13" id="KW-1185">Reference proteome</keyword>
<evidence type="ECO:0000313" key="12">
    <source>
        <dbReference type="EMBL" id="RPE13063.1"/>
    </source>
</evidence>
<dbReference type="NCBIfam" id="TIGR00745">
    <property type="entry name" value="apbA_panE"/>
    <property type="match status" value="1"/>
</dbReference>
<reference evidence="12 13" key="1">
    <citation type="submission" date="2018-11" db="EMBL/GenBank/DDBJ databases">
        <title>Chitinophaga lutea sp.nov., isolate from arsenic contaminated soil.</title>
        <authorList>
            <person name="Zong Y."/>
        </authorList>
    </citation>
    <scope>NUCLEOTIDE SEQUENCE [LARGE SCALE GENOMIC DNA]</scope>
    <source>
        <strain evidence="12 13">ZY74</strain>
    </source>
</reference>
<evidence type="ECO:0000256" key="7">
    <source>
        <dbReference type="ARBA" id="ARBA00032024"/>
    </source>
</evidence>
<evidence type="ECO:0000259" key="10">
    <source>
        <dbReference type="Pfam" id="PF02558"/>
    </source>
</evidence>
<evidence type="ECO:0000256" key="8">
    <source>
        <dbReference type="ARBA" id="ARBA00048793"/>
    </source>
</evidence>
<sequence>MNDLQNIYIIGAGAIGKTLAVALRLENRKVYLLRGSVDDGLTETRTLQVIPETGDTIEAAVEVSSFSQFSELNGVIVLTNKSYGNRRLAETLRQKAGNSPLVLLQNGLEVEQPFIELDYPAVYRCVLFVTAQTVSENAVRFKPVSVSPIGIVRGTVAGLHEVVSLLDSARFQFKADNDIETIVWKKAIINCAFNSVCPLLDIDNGIFHRNEAALGIANRIITECMAIAREKGIHLDAGEVEQNLLRISRSSDGQLISTLQDIKNGRETEIDTLNLAIARMAKGLGMEEAVRETALLGELTKIKSGL</sequence>
<dbReference type="EMBL" id="RPDH01000001">
    <property type="protein sequence ID" value="RPE13063.1"/>
    <property type="molecule type" value="Genomic_DNA"/>
</dbReference>
<organism evidence="12 13">
    <name type="scientific">Chitinophaga lutea</name>
    <dbReference type="NCBI Taxonomy" id="2488634"/>
    <lineage>
        <taxon>Bacteria</taxon>
        <taxon>Pseudomonadati</taxon>
        <taxon>Bacteroidota</taxon>
        <taxon>Chitinophagia</taxon>
        <taxon>Chitinophagales</taxon>
        <taxon>Chitinophagaceae</taxon>
        <taxon>Chitinophaga</taxon>
    </lineage>
</organism>
<dbReference type="InterPro" id="IPR036291">
    <property type="entry name" value="NAD(P)-bd_dom_sf"/>
</dbReference>
<keyword evidence="5 9" id="KW-0521">NADP</keyword>
<proteinExistence type="inferred from homology"/>
<dbReference type="InterPro" id="IPR013328">
    <property type="entry name" value="6PGD_dom2"/>
</dbReference>
<dbReference type="InterPro" id="IPR008927">
    <property type="entry name" value="6-PGluconate_DH-like_C_sf"/>
</dbReference>
<dbReference type="InterPro" id="IPR013332">
    <property type="entry name" value="KPR_N"/>
</dbReference>
<feature type="domain" description="Ketopantoate reductase N-terminal" evidence="10">
    <location>
        <begin position="7"/>
        <end position="140"/>
    </location>
</feature>
<comment type="similarity">
    <text evidence="2 9">Belongs to the ketopantoate reductase family.</text>
</comment>
<feature type="domain" description="Ketopantoate reductase C-terminal" evidence="11">
    <location>
        <begin position="178"/>
        <end position="290"/>
    </location>
</feature>
<dbReference type="Gene3D" id="1.10.1040.10">
    <property type="entry name" value="N-(1-d-carboxylethyl)-l-norvaline Dehydrogenase, domain 2"/>
    <property type="match status" value="1"/>
</dbReference>
<keyword evidence="9" id="KW-0566">Pantothenate biosynthesis</keyword>
<dbReference type="GO" id="GO:0008677">
    <property type="term" value="F:2-dehydropantoate 2-reductase activity"/>
    <property type="evidence" value="ECO:0007669"/>
    <property type="project" value="UniProtKB-EC"/>
</dbReference>
<evidence type="ECO:0000256" key="4">
    <source>
        <dbReference type="ARBA" id="ARBA00019465"/>
    </source>
</evidence>
<evidence type="ECO:0000256" key="1">
    <source>
        <dbReference type="ARBA" id="ARBA00004994"/>
    </source>
</evidence>